<dbReference type="PANTHER" id="PTHR43244">
    <property type="match status" value="1"/>
</dbReference>
<evidence type="ECO:0000313" key="3">
    <source>
        <dbReference type="EMBL" id="GAA1672214.1"/>
    </source>
</evidence>
<gene>
    <name evidence="3" type="ORF">GCM10009745_13730</name>
</gene>
<dbReference type="InterPro" id="IPR050564">
    <property type="entry name" value="F420-G6PD/mer"/>
</dbReference>
<comment type="caution">
    <text evidence="3">The sequence shown here is derived from an EMBL/GenBank/DDBJ whole genome shotgun (WGS) entry which is preliminary data.</text>
</comment>
<protein>
    <submittedName>
        <fullName evidence="3">LLM class F420-dependent oxidoreductase</fullName>
    </submittedName>
</protein>
<dbReference type="Gene3D" id="3.20.20.30">
    <property type="entry name" value="Luciferase-like domain"/>
    <property type="match status" value="2"/>
</dbReference>
<dbReference type="InterPro" id="IPR011251">
    <property type="entry name" value="Luciferase-like_dom"/>
</dbReference>
<sequence>MSVHGSARSLGAVGIWAPWWLWKQEGEKLDEAARELEELGFGTLWVANGPEMLETAAVMLGATTAVSIATGIVNIWVHDPADVADAYLQAEQRFPGRLTIGLGNGPREPAQWARSPYRELTRYLDRLDEVGLPSDGRMLAAVGPRMLELAAARSLGAHPFLSTPEHTALARAALGNGPLLAPELKVVLETDPAVARSIARQALTFYLTKRGYAANLRRLGFTDEDLQGGGSDRLVDAVVAWGDARTVRDRISEHLEAGADHVAVQLLDRFTDGPDRAVRRLPRAGYRQLAAGLTG</sequence>
<dbReference type="InterPro" id="IPR036661">
    <property type="entry name" value="Luciferase-like_sf"/>
</dbReference>
<proteinExistence type="predicted"/>
<name>A0ABP4SMR7_9ACTN</name>
<dbReference type="SUPFAM" id="SSF51679">
    <property type="entry name" value="Bacterial luciferase-like"/>
    <property type="match status" value="1"/>
</dbReference>
<dbReference type="InterPro" id="IPR019922">
    <property type="entry name" value="Lucif-like_OxRdatse_MSMEG_4141"/>
</dbReference>
<dbReference type="RefSeq" id="WP_344146704.1">
    <property type="nucleotide sequence ID" value="NZ_BAAANF010000003.1"/>
</dbReference>
<dbReference type="NCBIfam" id="TIGR03620">
    <property type="entry name" value="F420_MSMEG_4141"/>
    <property type="match status" value="1"/>
</dbReference>
<keyword evidence="1" id="KW-0560">Oxidoreductase</keyword>
<evidence type="ECO:0000259" key="2">
    <source>
        <dbReference type="Pfam" id="PF00296"/>
    </source>
</evidence>
<accession>A0ABP4SMR7</accession>
<dbReference type="PANTHER" id="PTHR43244:SF1">
    <property type="entry name" value="5,10-METHYLENETETRAHYDROMETHANOPTERIN REDUCTASE"/>
    <property type="match status" value="1"/>
</dbReference>
<dbReference type="EMBL" id="BAAANF010000003">
    <property type="protein sequence ID" value="GAA1672214.1"/>
    <property type="molecule type" value="Genomic_DNA"/>
</dbReference>
<evidence type="ECO:0000313" key="4">
    <source>
        <dbReference type="Proteomes" id="UP001500280"/>
    </source>
</evidence>
<reference evidence="4" key="1">
    <citation type="journal article" date="2019" name="Int. J. Syst. Evol. Microbiol.">
        <title>The Global Catalogue of Microorganisms (GCM) 10K type strain sequencing project: providing services to taxonomists for standard genome sequencing and annotation.</title>
        <authorList>
            <consortium name="The Broad Institute Genomics Platform"/>
            <consortium name="The Broad Institute Genome Sequencing Center for Infectious Disease"/>
            <person name="Wu L."/>
            <person name="Ma J."/>
        </authorList>
    </citation>
    <scope>NUCLEOTIDE SEQUENCE [LARGE SCALE GENOMIC DNA]</scope>
    <source>
        <strain evidence="4">JCM 14307</strain>
    </source>
</reference>
<feature type="domain" description="Luciferase-like" evidence="2">
    <location>
        <begin position="28"/>
        <end position="128"/>
    </location>
</feature>
<organism evidence="3 4">
    <name type="scientific">Kribbella yunnanensis</name>
    <dbReference type="NCBI Taxonomy" id="190194"/>
    <lineage>
        <taxon>Bacteria</taxon>
        <taxon>Bacillati</taxon>
        <taxon>Actinomycetota</taxon>
        <taxon>Actinomycetes</taxon>
        <taxon>Propionibacteriales</taxon>
        <taxon>Kribbellaceae</taxon>
        <taxon>Kribbella</taxon>
    </lineage>
</organism>
<evidence type="ECO:0000256" key="1">
    <source>
        <dbReference type="ARBA" id="ARBA00023002"/>
    </source>
</evidence>
<dbReference type="Proteomes" id="UP001500280">
    <property type="component" value="Unassembled WGS sequence"/>
</dbReference>
<dbReference type="Pfam" id="PF00296">
    <property type="entry name" value="Bac_luciferase"/>
    <property type="match status" value="1"/>
</dbReference>
<keyword evidence="4" id="KW-1185">Reference proteome</keyword>